<dbReference type="PANTHER" id="PTHR33371:SF19">
    <property type="entry name" value="MCE-FAMILY PROTEIN MCE4A"/>
    <property type="match status" value="1"/>
</dbReference>
<name>A0ABN2K8M3_9ACTN</name>
<protein>
    <submittedName>
        <fullName evidence="4">MCE family protein</fullName>
    </submittedName>
</protein>
<dbReference type="InterPro" id="IPR024516">
    <property type="entry name" value="Mce_C"/>
</dbReference>
<dbReference type="RefSeq" id="WP_344203652.1">
    <property type="nucleotide sequence ID" value="NZ_BAAAME010000005.1"/>
</dbReference>
<proteinExistence type="predicted"/>
<dbReference type="InterPro" id="IPR003399">
    <property type="entry name" value="Mce/MlaD"/>
</dbReference>
<comment type="caution">
    <text evidence="4">The sequence shown here is derived from an EMBL/GenBank/DDBJ whole genome shotgun (WGS) entry which is preliminary data.</text>
</comment>
<dbReference type="InterPro" id="IPR052336">
    <property type="entry name" value="MlaD_Phospholipid_Transporter"/>
</dbReference>
<dbReference type="PANTHER" id="PTHR33371">
    <property type="entry name" value="INTERMEMBRANE PHOSPHOLIPID TRANSPORT SYSTEM BINDING PROTEIN MLAD-RELATED"/>
    <property type="match status" value="1"/>
</dbReference>
<gene>
    <name evidence="4" type="ORF">GCM10009710_33170</name>
</gene>
<sequence>MTGMHISPRIRTQLKGVVGLVVIAVIVTGLYGTYQQWFRSVTTVTVEADRAGLLLDKGASVRLYGVAVGQVRDVTATSDGARIEIAIDNDQAHLIPSSATATITATTLFGAKLVELAAPEGPVTDPIRSGQTLQASSTSIEANDVFQNAMNLLDAIDVEQLNTTLTSTAEAFEGRGEKLGELITGTDTLLTGLNPSLDQLGEDFQLTDTFLTNFNAVFPQLIDVTGQVTTTSDTFIQTQSQFRSATETFIPAADAVAGFVRSIDGPLTDTTGVLLPTTELLKEYSPALTCTLDQLSEHNSRFVAVFDQAYPALLGHTSFLPGQDPYTFEKNAPKLVTGVGPKCYRQISEERPLVPHIQLDDGTYDVYTPDFQTTQIGTPITFYEDAIRSFLGNAGVNLLLGGTQEVAP</sequence>
<feature type="domain" description="Mce/MlaD" evidence="2">
    <location>
        <begin position="42"/>
        <end position="117"/>
    </location>
</feature>
<evidence type="ECO:0000313" key="5">
    <source>
        <dbReference type="Proteomes" id="UP001501057"/>
    </source>
</evidence>
<reference evidence="4 5" key="1">
    <citation type="journal article" date="2019" name="Int. J. Syst. Evol. Microbiol.">
        <title>The Global Catalogue of Microorganisms (GCM) 10K type strain sequencing project: providing services to taxonomists for standard genome sequencing and annotation.</title>
        <authorList>
            <consortium name="The Broad Institute Genomics Platform"/>
            <consortium name="The Broad Institute Genome Sequencing Center for Infectious Disease"/>
            <person name="Wu L."/>
            <person name="Ma J."/>
        </authorList>
    </citation>
    <scope>NUCLEOTIDE SEQUENCE [LARGE SCALE GENOMIC DNA]</scope>
    <source>
        <strain evidence="4 5">JCM 13518</strain>
    </source>
</reference>
<evidence type="ECO:0000259" key="3">
    <source>
        <dbReference type="Pfam" id="PF11887"/>
    </source>
</evidence>
<dbReference type="EMBL" id="BAAAME010000005">
    <property type="protein sequence ID" value="GAA1750637.1"/>
    <property type="molecule type" value="Genomic_DNA"/>
</dbReference>
<evidence type="ECO:0000259" key="2">
    <source>
        <dbReference type="Pfam" id="PF02470"/>
    </source>
</evidence>
<dbReference type="Proteomes" id="UP001501057">
    <property type="component" value="Unassembled WGS sequence"/>
</dbReference>
<dbReference type="Pfam" id="PF02470">
    <property type="entry name" value="MlaD"/>
    <property type="match status" value="1"/>
</dbReference>
<keyword evidence="1" id="KW-0812">Transmembrane</keyword>
<keyword evidence="5" id="KW-1185">Reference proteome</keyword>
<evidence type="ECO:0000256" key="1">
    <source>
        <dbReference type="SAM" id="Phobius"/>
    </source>
</evidence>
<evidence type="ECO:0000313" key="4">
    <source>
        <dbReference type="EMBL" id="GAA1750637.1"/>
    </source>
</evidence>
<feature type="transmembrane region" description="Helical" evidence="1">
    <location>
        <begin position="12"/>
        <end position="34"/>
    </location>
</feature>
<dbReference type="Pfam" id="PF11887">
    <property type="entry name" value="Mce4_CUP1"/>
    <property type="match status" value="1"/>
</dbReference>
<organism evidence="4 5">
    <name type="scientific">Aeromicrobium alkaliterrae</name>
    <dbReference type="NCBI Taxonomy" id="302168"/>
    <lineage>
        <taxon>Bacteria</taxon>
        <taxon>Bacillati</taxon>
        <taxon>Actinomycetota</taxon>
        <taxon>Actinomycetes</taxon>
        <taxon>Propionibacteriales</taxon>
        <taxon>Nocardioidaceae</taxon>
        <taxon>Aeromicrobium</taxon>
    </lineage>
</organism>
<accession>A0ABN2K8M3</accession>
<keyword evidence="1" id="KW-1133">Transmembrane helix</keyword>
<dbReference type="NCBIfam" id="TIGR00996">
    <property type="entry name" value="Mtu_fam_mce"/>
    <property type="match status" value="1"/>
</dbReference>
<feature type="domain" description="Mammalian cell entry C-terminal" evidence="3">
    <location>
        <begin position="125"/>
        <end position="341"/>
    </location>
</feature>
<keyword evidence="1" id="KW-0472">Membrane</keyword>
<dbReference type="InterPro" id="IPR005693">
    <property type="entry name" value="Mce"/>
</dbReference>